<organism evidence="1 2">
    <name type="scientific">Bradyrhizobium sediminis</name>
    <dbReference type="NCBI Taxonomy" id="2840469"/>
    <lineage>
        <taxon>Bacteria</taxon>
        <taxon>Pseudomonadati</taxon>
        <taxon>Pseudomonadota</taxon>
        <taxon>Alphaproteobacteria</taxon>
        <taxon>Hyphomicrobiales</taxon>
        <taxon>Nitrobacteraceae</taxon>
        <taxon>Bradyrhizobium</taxon>
    </lineage>
</organism>
<proteinExistence type="predicted"/>
<gene>
    <name evidence="1" type="ORF">KMZ93_16220</name>
</gene>
<keyword evidence="2" id="KW-1185">Reference proteome</keyword>
<protein>
    <submittedName>
        <fullName evidence="1">Uncharacterized protein</fullName>
    </submittedName>
</protein>
<reference evidence="1 2" key="1">
    <citation type="submission" date="2021-06" db="EMBL/GenBank/DDBJ databases">
        <title>Bradyrhizobium sp. S2-11-4 Genome sequencing.</title>
        <authorList>
            <person name="Jin L."/>
        </authorList>
    </citation>
    <scope>NUCLEOTIDE SEQUENCE [LARGE SCALE GENOMIC DNA]</scope>
    <source>
        <strain evidence="1 2">S2-11-4</strain>
    </source>
</reference>
<accession>A0A975NUJ2</accession>
<evidence type="ECO:0000313" key="2">
    <source>
        <dbReference type="Proteomes" id="UP000676951"/>
    </source>
</evidence>
<evidence type="ECO:0000313" key="1">
    <source>
        <dbReference type="EMBL" id="QWG21547.1"/>
    </source>
</evidence>
<dbReference type="RefSeq" id="WP_215602267.1">
    <property type="nucleotide sequence ID" value="NZ_CP076136.1"/>
</dbReference>
<dbReference type="EMBL" id="CP076136">
    <property type="protein sequence ID" value="QWG21547.1"/>
    <property type="molecule type" value="Genomic_DNA"/>
</dbReference>
<dbReference type="Proteomes" id="UP000676951">
    <property type="component" value="Chromosome"/>
</dbReference>
<sequence>MGQQLQTSRPWPSAGGESAWLSMLIDAMEEVSRCKSPCDRSVLAAFHAQLSRPAAPWAHHGSHFSLRN</sequence>
<name>A0A975NUJ2_9BRAD</name>
<dbReference type="AlphaFoldDB" id="A0A975NUJ2"/>